<accession>A0AB34L274</accession>
<evidence type="ECO:0000313" key="2">
    <source>
        <dbReference type="EMBL" id="KAL1589660.1"/>
    </source>
</evidence>
<organism evidence="2 3">
    <name type="scientific">Cladosporium halotolerans</name>
    <dbReference type="NCBI Taxonomy" id="1052096"/>
    <lineage>
        <taxon>Eukaryota</taxon>
        <taxon>Fungi</taxon>
        <taxon>Dikarya</taxon>
        <taxon>Ascomycota</taxon>
        <taxon>Pezizomycotina</taxon>
        <taxon>Dothideomycetes</taxon>
        <taxon>Dothideomycetidae</taxon>
        <taxon>Cladosporiales</taxon>
        <taxon>Cladosporiaceae</taxon>
        <taxon>Cladosporium</taxon>
    </lineage>
</organism>
<evidence type="ECO:0000256" key="1">
    <source>
        <dbReference type="SAM" id="MobiDB-lite"/>
    </source>
</evidence>
<evidence type="ECO:0000313" key="3">
    <source>
        <dbReference type="Proteomes" id="UP000803884"/>
    </source>
</evidence>
<gene>
    <name evidence="2" type="ORF">WHR41_01879</name>
</gene>
<protein>
    <submittedName>
        <fullName evidence="2">Uncharacterized protein</fullName>
    </submittedName>
</protein>
<proteinExistence type="predicted"/>
<name>A0AB34L274_9PEZI</name>
<dbReference type="Proteomes" id="UP000803884">
    <property type="component" value="Unassembled WGS sequence"/>
</dbReference>
<keyword evidence="3" id="KW-1185">Reference proteome</keyword>
<dbReference type="GeneID" id="96003323"/>
<sequence>MPTANPPARVWCLRFKLNRTTILLHTDAQQTFSSIRSELLTALKSTNPSRILTGTLRDGTPVSYPLPESAEDIALAKPADINDASAGWEAIGDDALDELDFEDESTGAGSKGKGKAKATPQQKRASKSGGVNDCPQGAGLRDGGVVAFRFRSAEEKGRRRRLAEGSLDVDEIARDGMGDDAVGWDVIVPTMEETYGEEDAAAARVG</sequence>
<feature type="region of interest" description="Disordered" evidence="1">
    <location>
        <begin position="103"/>
        <end position="138"/>
    </location>
</feature>
<dbReference type="EMBL" id="JAAQHG020000004">
    <property type="protein sequence ID" value="KAL1589660.1"/>
    <property type="molecule type" value="Genomic_DNA"/>
</dbReference>
<comment type="caution">
    <text evidence="2">The sequence shown here is derived from an EMBL/GenBank/DDBJ whole genome shotgun (WGS) entry which is preliminary data.</text>
</comment>
<dbReference type="AlphaFoldDB" id="A0AB34L274"/>
<dbReference type="RefSeq" id="XP_069232765.1">
    <property type="nucleotide sequence ID" value="XM_069370485.1"/>
</dbReference>
<reference evidence="2 3" key="1">
    <citation type="journal article" date="2020" name="Microbiol. Resour. Announc.">
        <title>Draft Genome Sequence of a Cladosporium Species Isolated from the Mesophotic Ascidian Didemnum maculosum.</title>
        <authorList>
            <person name="Gioti A."/>
            <person name="Siaperas R."/>
            <person name="Nikolaivits E."/>
            <person name="Le Goff G."/>
            <person name="Ouazzani J."/>
            <person name="Kotoulas G."/>
            <person name="Topakas E."/>
        </authorList>
    </citation>
    <scope>NUCLEOTIDE SEQUENCE [LARGE SCALE GENOMIC DNA]</scope>
    <source>
        <strain evidence="2 3">TM138-S3</strain>
    </source>
</reference>